<accession>A0A518FLA4</accession>
<proteinExistence type="predicted"/>
<dbReference type="RefSeq" id="WP_145455062.1">
    <property type="nucleotide sequence ID" value="NZ_CP036317.1"/>
</dbReference>
<sequence length="268" mass="31357">MKRLALLTLFRSTNYGSVSQALAIVRATNATVLNYVDKQRYHVFKRRVKCEHTHSTWNTIFPLTTKLSSSQEIELELNHRFDQVLVGSDELLKFETSRNKGLFLNSFPTPFWLSTNVKIRKVLLAASVGDIDSRAVSRDTMHEAMKRLSDFEILSVRDEWTYRFIRSGSPELARRVEIVPDTTWLFWPRVLFDTPLSHMRTDGNANSYHNLITHLMRCQKITQVSDRRPKTQQLAQECDVLNWDESKIFQKCVQFREEAWNFLDKVLA</sequence>
<dbReference type="EMBL" id="CP036317">
    <property type="protein sequence ID" value="QDV17100.1"/>
    <property type="molecule type" value="Genomic_DNA"/>
</dbReference>
<dbReference type="AlphaFoldDB" id="A0A518FLA4"/>
<gene>
    <name evidence="2" type="ORF">Pan153_17350</name>
</gene>
<evidence type="ECO:0000259" key="1">
    <source>
        <dbReference type="Pfam" id="PF04230"/>
    </source>
</evidence>
<dbReference type="Proteomes" id="UP000320839">
    <property type="component" value="Chromosome"/>
</dbReference>
<keyword evidence="2" id="KW-0808">Transferase</keyword>
<protein>
    <submittedName>
        <fullName evidence="2">Polysaccharide pyruvyl transferase</fullName>
    </submittedName>
</protein>
<name>A0A518FLA4_9PLAN</name>
<evidence type="ECO:0000313" key="3">
    <source>
        <dbReference type="Proteomes" id="UP000320839"/>
    </source>
</evidence>
<dbReference type="Pfam" id="PF04230">
    <property type="entry name" value="PS_pyruv_trans"/>
    <property type="match status" value="1"/>
</dbReference>
<dbReference type="InterPro" id="IPR007345">
    <property type="entry name" value="Polysacch_pyruvyl_Trfase"/>
</dbReference>
<feature type="domain" description="Polysaccharide pyruvyl transferase" evidence="1">
    <location>
        <begin position="65"/>
        <end position="187"/>
    </location>
</feature>
<reference evidence="2 3" key="1">
    <citation type="submission" date="2019-02" db="EMBL/GenBank/DDBJ databases">
        <title>Deep-cultivation of Planctomycetes and their phenomic and genomic characterization uncovers novel biology.</title>
        <authorList>
            <person name="Wiegand S."/>
            <person name="Jogler M."/>
            <person name="Boedeker C."/>
            <person name="Pinto D."/>
            <person name="Vollmers J."/>
            <person name="Rivas-Marin E."/>
            <person name="Kohn T."/>
            <person name="Peeters S.H."/>
            <person name="Heuer A."/>
            <person name="Rast P."/>
            <person name="Oberbeckmann S."/>
            <person name="Bunk B."/>
            <person name="Jeske O."/>
            <person name="Meyerdierks A."/>
            <person name="Storesund J.E."/>
            <person name="Kallscheuer N."/>
            <person name="Luecker S."/>
            <person name="Lage O.M."/>
            <person name="Pohl T."/>
            <person name="Merkel B.J."/>
            <person name="Hornburger P."/>
            <person name="Mueller R.-W."/>
            <person name="Bruemmer F."/>
            <person name="Labrenz M."/>
            <person name="Spormann A.M."/>
            <person name="Op den Camp H."/>
            <person name="Overmann J."/>
            <person name="Amann R."/>
            <person name="Jetten M.S.M."/>
            <person name="Mascher T."/>
            <person name="Medema M.H."/>
            <person name="Devos D.P."/>
            <person name="Kaster A.-K."/>
            <person name="Ovreas L."/>
            <person name="Rohde M."/>
            <person name="Galperin M.Y."/>
            <person name="Jogler C."/>
        </authorList>
    </citation>
    <scope>NUCLEOTIDE SEQUENCE [LARGE SCALE GENOMIC DNA]</scope>
    <source>
        <strain evidence="2 3">Pan153</strain>
    </source>
</reference>
<dbReference type="GO" id="GO:0016740">
    <property type="term" value="F:transferase activity"/>
    <property type="evidence" value="ECO:0007669"/>
    <property type="project" value="UniProtKB-KW"/>
</dbReference>
<organism evidence="2 3">
    <name type="scientific">Gimesia panareensis</name>
    <dbReference type="NCBI Taxonomy" id="2527978"/>
    <lineage>
        <taxon>Bacteria</taxon>
        <taxon>Pseudomonadati</taxon>
        <taxon>Planctomycetota</taxon>
        <taxon>Planctomycetia</taxon>
        <taxon>Planctomycetales</taxon>
        <taxon>Planctomycetaceae</taxon>
        <taxon>Gimesia</taxon>
    </lineage>
</organism>
<evidence type="ECO:0000313" key="2">
    <source>
        <dbReference type="EMBL" id="QDV17100.1"/>
    </source>
</evidence>